<dbReference type="AlphaFoldDB" id="A0A5C5E975"/>
<keyword evidence="1" id="KW-0378">Hydrolase</keyword>
<dbReference type="Gene3D" id="3.30.1240.10">
    <property type="match status" value="1"/>
</dbReference>
<protein>
    <submittedName>
        <fullName evidence="1">Cof-type HAD-IIB family hydrolase</fullName>
    </submittedName>
</protein>
<dbReference type="InterPro" id="IPR000150">
    <property type="entry name" value="Cof"/>
</dbReference>
<proteinExistence type="predicted"/>
<dbReference type="SFLD" id="SFLDG01140">
    <property type="entry name" value="C2.B:_Phosphomannomutase_and_P"/>
    <property type="match status" value="1"/>
</dbReference>
<dbReference type="EMBL" id="VENO01000002">
    <property type="protein sequence ID" value="TNV69320.1"/>
    <property type="molecule type" value="Genomic_DNA"/>
</dbReference>
<gene>
    <name evidence="1" type="ORF">FHK04_07360</name>
</gene>
<organism evidence="1 2">
    <name type="scientific">Trichococcus shcherbakoviae subsp. psychrophilus</name>
    <dbReference type="NCBI Taxonomy" id="2585775"/>
    <lineage>
        <taxon>Bacteria</taxon>
        <taxon>Bacillati</taxon>
        <taxon>Bacillota</taxon>
        <taxon>Bacilli</taxon>
        <taxon>Lactobacillales</taxon>
        <taxon>Carnobacteriaceae</taxon>
        <taxon>Trichococcus</taxon>
    </lineage>
</organism>
<accession>A0A5C5E975</accession>
<sequence length="269" mass="30193">MSQNKGSKNLKNKKFIFFDIDGTLLNDEKMPLESTVQALRQLQKNGHEIAIATGRNLFLAQEVIDTFQLDNYIVCNGAAGYFKHELKYENKLDLNAFEKLLQISDESGHQVVYESAHALARRHESIENNASEAMRSIEFEVPDHDVSFYQNNPLYQALLFYKEEEKAIYEDGAFPEFRFVRWHDAGVDVLPNPGSKAQTALWMAKHLGFAHEDTIAFGDGNNDYELISSVGYGVAMGNAVDPVKDVAKFVTKDCNSGGIAYALEKLGLI</sequence>
<keyword evidence="2" id="KW-1185">Reference proteome</keyword>
<dbReference type="PANTHER" id="PTHR10000:SF25">
    <property type="entry name" value="PHOSPHATASE YKRA-RELATED"/>
    <property type="match status" value="1"/>
</dbReference>
<evidence type="ECO:0000313" key="2">
    <source>
        <dbReference type="Proteomes" id="UP000313395"/>
    </source>
</evidence>
<dbReference type="InterPro" id="IPR023214">
    <property type="entry name" value="HAD_sf"/>
</dbReference>
<comment type="caution">
    <text evidence="1">The sequence shown here is derived from an EMBL/GenBank/DDBJ whole genome shotgun (WGS) entry which is preliminary data.</text>
</comment>
<dbReference type="Gene3D" id="3.40.50.1000">
    <property type="entry name" value="HAD superfamily/HAD-like"/>
    <property type="match status" value="1"/>
</dbReference>
<evidence type="ECO:0000313" key="1">
    <source>
        <dbReference type="EMBL" id="TNV69320.1"/>
    </source>
</evidence>
<dbReference type="Proteomes" id="UP000313395">
    <property type="component" value="Unassembled WGS sequence"/>
</dbReference>
<dbReference type="NCBIfam" id="TIGR00099">
    <property type="entry name" value="Cof-subfamily"/>
    <property type="match status" value="1"/>
</dbReference>
<dbReference type="Pfam" id="PF08282">
    <property type="entry name" value="Hydrolase_3"/>
    <property type="match status" value="1"/>
</dbReference>
<dbReference type="PROSITE" id="PS01229">
    <property type="entry name" value="COF_2"/>
    <property type="match status" value="1"/>
</dbReference>
<dbReference type="PROSITE" id="PS01228">
    <property type="entry name" value="COF_1"/>
    <property type="match status" value="1"/>
</dbReference>
<dbReference type="GO" id="GO:0000287">
    <property type="term" value="F:magnesium ion binding"/>
    <property type="evidence" value="ECO:0007669"/>
    <property type="project" value="TreeGrafter"/>
</dbReference>
<dbReference type="SFLD" id="SFLDS00003">
    <property type="entry name" value="Haloacid_Dehalogenase"/>
    <property type="match status" value="1"/>
</dbReference>
<name>A0A5C5E975_9LACT</name>
<dbReference type="PANTHER" id="PTHR10000">
    <property type="entry name" value="PHOSPHOSERINE PHOSPHATASE"/>
    <property type="match status" value="1"/>
</dbReference>
<dbReference type="GO" id="GO:0005829">
    <property type="term" value="C:cytosol"/>
    <property type="evidence" value="ECO:0007669"/>
    <property type="project" value="TreeGrafter"/>
</dbReference>
<dbReference type="InterPro" id="IPR036412">
    <property type="entry name" value="HAD-like_sf"/>
</dbReference>
<dbReference type="InterPro" id="IPR006379">
    <property type="entry name" value="HAD-SF_hydro_IIB"/>
</dbReference>
<dbReference type="SUPFAM" id="SSF56784">
    <property type="entry name" value="HAD-like"/>
    <property type="match status" value="1"/>
</dbReference>
<dbReference type="NCBIfam" id="TIGR01484">
    <property type="entry name" value="HAD-SF-IIB"/>
    <property type="match status" value="1"/>
</dbReference>
<dbReference type="GO" id="GO:0016791">
    <property type="term" value="F:phosphatase activity"/>
    <property type="evidence" value="ECO:0007669"/>
    <property type="project" value="TreeGrafter"/>
</dbReference>
<reference evidence="1 2" key="1">
    <citation type="submission" date="2019-06" db="EMBL/GenBank/DDBJ databases">
        <title>Description Trichococcus psychrophilus sp. nov., isolated from a cold spring, by genomic and phenotypic analyses.</title>
        <authorList>
            <person name="Zakharyuk A."/>
        </authorList>
    </citation>
    <scope>NUCLEOTIDE SEQUENCE [LARGE SCALE GENOMIC DNA]</scope>
    <source>
        <strain evidence="1 2">SKBG</strain>
    </source>
</reference>